<sequence>MAERTVTVASAHGLHARPASLFAQAAAKASVPVTVAKGDKEVNAASILSVISLGVSQGDEVVLKSEDDAVVDELAALLETDHDA</sequence>
<keyword evidence="4" id="KW-0963">Cytoplasm</keyword>
<accession>A0A1R4FBB7</accession>
<evidence type="ECO:0000313" key="8">
    <source>
        <dbReference type="Proteomes" id="UP000195787"/>
    </source>
</evidence>
<dbReference type="InterPro" id="IPR001020">
    <property type="entry name" value="PTS_HPr_His_P_site"/>
</dbReference>
<dbReference type="PRINTS" id="PR00107">
    <property type="entry name" value="PHOSPHOCPHPR"/>
</dbReference>
<protein>
    <recommendedName>
        <fullName evidence="3">Phosphocarrier protein HPr</fullName>
    </recommendedName>
</protein>
<dbReference type="PROSITE" id="PS51350">
    <property type="entry name" value="PTS_HPR_DOM"/>
    <property type="match status" value="1"/>
</dbReference>
<evidence type="ECO:0000256" key="4">
    <source>
        <dbReference type="ARBA" id="ARBA00022490"/>
    </source>
</evidence>
<dbReference type="InterPro" id="IPR035895">
    <property type="entry name" value="HPr-like_sf"/>
</dbReference>
<feature type="domain" description="HPr" evidence="6">
    <location>
        <begin position="1"/>
        <end position="84"/>
    </location>
</feature>
<evidence type="ECO:0000313" key="7">
    <source>
        <dbReference type="EMBL" id="SJM53131.1"/>
    </source>
</evidence>
<gene>
    <name evidence="7" type="ORF">CZ674_03625</name>
</gene>
<evidence type="ECO:0000259" key="6">
    <source>
        <dbReference type="PROSITE" id="PS51350"/>
    </source>
</evidence>
<organism evidence="7 8">
    <name type="scientific">Agrococcus casei LMG 22410</name>
    <dbReference type="NCBI Taxonomy" id="1255656"/>
    <lineage>
        <taxon>Bacteria</taxon>
        <taxon>Bacillati</taxon>
        <taxon>Actinomycetota</taxon>
        <taxon>Actinomycetes</taxon>
        <taxon>Micrococcales</taxon>
        <taxon>Microbacteriaceae</taxon>
        <taxon>Agrococcus</taxon>
    </lineage>
</organism>
<dbReference type="EMBL" id="FUHU01000020">
    <property type="protein sequence ID" value="SJM53131.1"/>
    <property type="molecule type" value="Genomic_DNA"/>
</dbReference>
<dbReference type="InterPro" id="IPR050399">
    <property type="entry name" value="HPr"/>
</dbReference>
<comment type="function">
    <text evidence="1">General (non sugar-specific) component of the phosphoenolpyruvate-dependent sugar phosphotransferase system (sugar PTS). This major carbohydrate active-transport system catalyzes the phosphorylation of incoming sugar substrates concomitantly with their translocation across the cell membrane. The phosphoryl group from phosphoenolpyruvate (PEP) is transferred to the phosphoryl carrier protein HPr by enzyme I. Phospho-HPr then transfers it to the PTS EIIA domain.</text>
</comment>
<evidence type="ECO:0000256" key="3">
    <source>
        <dbReference type="ARBA" id="ARBA00020422"/>
    </source>
</evidence>
<dbReference type="Gene3D" id="3.30.1340.10">
    <property type="entry name" value="HPr-like"/>
    <property type="match status" value="1"/>
</dbReference>
<dbReference type="OrthoDB" id="9809047at2"/>
<evidence type="ECO:0000256" key="2">
    <source>
        <dbReference type="ARBA" id="ARBA00004496"/>
    </source>
</evidence>
<keyword evidence="5" id="KW-0598">Phosphotransferase system</keyword>
<dbReference type="GO" id="GO:0009401">
    <property type="term" value="P:phosphoenolpyruvate-dependent sugar phosphotransferase system"/>
    <property type="evidence" value="ECO:0007669"/>
    <property type="project" value="UniProtKB-KW"/>
</dbReference>
<dbReference type="AlphaFoldDB" id="A0A1R4FBB7"/>
<dbReference type="Proteomes" id="UP000195787">
    <property type="component" value="Unassembled WGS sequence"/>
</dbReference>
<proteinExistence type="predicted"/>
<dbReference type="GO" id="GO:0005737">
    <property type="term" value="C:cytoplasm"/>
    <property type="evidence" value="ECO:0007669"/>
    <property type="project" value="UniProtKB-SubCell"/>
</dbReference>
<dbReference type="SUPFAM" id="SSF55594">
    <property type="entry name" value="HPr-like"/>
    <property type="match status" value="1"/>
</dbReference>
<reference evidence="7 8" key="1">
    <citation type="submission" date="2017-02" db="EMBL/GenBank/DDBJ databases">
        <authorList>
            <person name="Peterson S.W."/>
        </authorList>
    </citation>
    <scope>NUCLEOTIDE SEQUENCE [LARGE SCALE GENOMIC DNA]</scope>
    <source>
        <strain evidence="7 8">LMG 22410</strain>
    </source>
</reference>
<dbReference type="PANTHER" id="PTHR33705:SF2">
    <property type="entry name" value="PHOSPHOCARRIER PROTEIN NPR"/>
    <property type="match status" value="1"/>
</dbReference>
<dbReference type="PROSITE" id="PS00369">
    <property type="entry name" value="PTS_HPR_HIS"/>
    <property type="match status" value="1"/>
</dbReference>
<keyword evidence="8" id="KW-1185">Reference proteome</keyword>
<dbReference type="Pfam" id="PF00381">
    <property type="entry name" value="PTS-HPr"/>
    <property type="match status" value="1"/>
</dbReference>
<dbReference type="PANTHER" id="PTHR33705">
    <property type="entry name" value="PHOSPHOCARRIER PROTEIN HPR"/>
    <property type="match status" value="1"/>
</dbReference>
<name>A0A1R4FBB7_9MICO</name>
<evidence type="ECO:0000256" key="1">
    <source>
        <dbReference type="ARBA" id="ARBA00003681"/>
    </source>
</evidence>
<dbReference type="CDD" id="cd00367">
    <property type="entry name" value="PTS-HPr_like"/>
    <property type="match status" value="1"/>
</dbReference>
<dbReference type="NCBIfam" id="TIGR01003">
    <property type="entry name" value="PTS_HPr_family"/>
    <property type="match status" value="1"/>
</dbReference>
<comment type="subcellular location">
    <subcellularLocation>
        <location evidence="2">Cytoplasm</location>
    </subcellularLocation>
</comment>
<evidence type="ECO:0000256" key="5">
    <source>
        <dbReference type="ARBA" id="ARBA00022683"/>
    </source>
</evidence>
<dbReference type="InterPro" id="IPR000032">
    <property type="entry name" value="HPr-like"/>
</dbReference>
<dbReference type="RefSeq" id="WP_086991176.1">
    <property type="nucleotide sequence ID" value="NZ_FUHU01000020.1"/>
</dbReference>
<dbReference type="GeneID" id="303172296"/>